<dbReference type="Gene3D" id="3.40.50.10190">
    <property type="entry name" value="BRCT domain"/>
    <property type="match status" value="1"/>
</dbReference>
<dbReference type="Proteomes" id="UP000183530">
    <property type="component" value="Chromosome"/>
</dbReference>
<dbReference type="CDD" id="cd06130">
    <property type="entry name" value="DNA_pol_III_epsilon_like"/>
    <property type="match status" value="1"/>
</dbReference>
<dbReference type="OrthoDB" id="9803913at2"/>
<dbReference type="PANTHER" id="PTHR30231:SF42">
    <property type="entry name" value="EXONUCLEASE"/>
    <property type="match status" value="1"/>
</dbReference>
<keyword evidence="4" id="KW-0548">Nucleotidyltransferase</keyword>
<dbReference type="EMBL" id="CP018135">
    <property type="protein sequence ID" value="APF39885.1"/>
    <property type="molecule type" value="Genomic_DNA"/>
</dbReference>
<dbReference type="CDD" id="cd17748">
    <property type="entry name" value="BRCT_DNA_ligase_like"/>
    <property type="match status" value="1"/>
</dbReference>
<dbReference type="AlphaFoldDB" id="A0A1L2ZKD3"/>
<feature type="domain" description="Exonuclease" evidence="2">
    <location>
        <begin position="4"/>
        <end position="170"/>
    </location>
</feature>
<accession>A0A1L2ZKD3</accession>
<evidence type="ECO:0000313" key="4">
    <source>
        <dbReference type="EMBL" id="MBB5511316.1"/>
    </source>
</evidence>
<dbReference type="GO" id="GO:0003887">
    <property type="term" value="F:DNA-directed DNA polymerase activity"/>
    <property type="evidence" value="ECO:0007669"/>
    <property type="project" value="UniProtKB-EC"/>
</dbReference>
<dbReference type="GO" id="GO:0003676">
    <property type="term" value="F:nucleic acid binding"/>
    <property type="evidence" value="ECO:0007669"/>
    <property type="project" value="InterPro"/>
</dbReference>
<organism evidence="3 5">
    <name type="scientific">Neomicrococcus aestuarii</name>
    <dbReference type="NCBI Taxonomy" id="556325"/>
    <lineage>
        <taxon>Bacteria</taxon>
        <taxon>Bacillati</taxon>
        <taxon>Actinomycetota</taxon>
        <taxon>Actinomycetes</taxon>
        <taxon>Micrococcales</taxon>
        <taxon>Micrococcaceae</taxon>
        <taxon>Neomicrococcus</taxon>
    </lineage>
</organism>
<dbReference type="RefSeq" id="WP_071893360.1">
    <property type="nucleotide sequence ID" value="NZ_BAAARH010000020.1"/>
</dbReference>
<dbReference type="InterPro" id="IPR013520">
    <property type="entry name" value="Ribonucl_H"/>
</dbReference>
<evidence type="ECO:0000256" key="1">
    <source>
        <dbReference type="ARBA" id="ARBA00022839"/>
    </source>
</evidence>
<reference evidence="4 6" key="2">
    <citation type="submission" date="2020-08" db="EMBL/GenBank/DDBJ databases">
        <title>Sequencing the genomes of 1000 actinobacteria strains.</title>
        <authorList>
            <person name="Klenk H.-P."/>
        </authorList>
    </citation>
    <scope>NUCLEOTIDE SEQUENCE [LARGE SCALE GENOMIC DNA]</scope>
    <source>
        <strain evidence="4 6">DSM 105783</strain>
    </source>
</reference>
<keyword evidence="1 3" id="KW-0269">Exonuclease</keyword>
<dbReference type="EMBL" id="JACHDR010000001">
    <property type="protein sequence ID" value="MBB5511316.1"/>
    <property type="molecule type" value="Genomic_DNA"/>
</dbReference>
<dbReference type="GO" id="GO:0008408">
    <property type="term" value="F:3'-5' exonuclease activity"/>
    <property type="evidence" value="ECO:0007669"/>
    <property type="project" value="TreeGrafter"/>
</dbReference>
<dbReference type="Pfam" id="PF00929">
    <property type="entry name" value="RNase_T"/>
    <property type="match status" value="1"/>
</dbReference>
<dbReference type="PANTHER" id="PTHR30231">
    <property type="entry name" value="DNA POLYMERASE III SUBUNIT EPSILON"/>
    <property type="match status" value="1"/>
</dbReference>
<gene>
    <name evidence="3" type="ORF">BHE16_01340</name>
    <name evidence="4" type="ORF">HD598_000003</name>
</gene>
<proteinExistence type="predicted"/>
<dbReference type="SUPFAM" id="SSF52113">
    <property type="entry name" value="BRCT domain"/>
    <property type="match status" value="1"/>
</dbReference>
<dbReference type="Proteomes" id="UP000580797">
    <property type="component" value="Unassembled WGS sequence"/>
</dbReference>
<dbReference type="KEGG" id="nae:BHE16_01340"/>
<keyword evidence="1 3" id="KW-0378">Hydrolase</keyword>
<sequence>MSVDFTAIDFETANGFRGSACSVGVVKVRDSRVVETASWLMRPPPGFDHFDPRNVQIHGITPEMVRDAPRFGELYTPLMNFVGDDILVAHNAAFDLGVIRSAAEMSELNVDPRNFACTVILSRKTYDLPSYSLPFVAEAAGAPLENHHEALADATACANIMTDIAQRQEAATVPALHESLRISLGHAEGYHVGDPLSRASADGLRWKSAQREIPQPPDWQIWPHEGNNPQPNLDADPSHPLFGQNVVFTGNLAMSRQDAKNRAAAVGAITASRVTRQTTVLVVGDGFVASDLNSGRVTNKARKALELRERGQHIEVVSEGEFLQMVGGPWPLSV</sequence>
<name>A0A1L2ZKD3_9MICC</name>
<dbReference type="SUPFAM" id="SSF53098">
    <property type="entry name" value="Ribonuclease H-like"/>
    <property type="match status" value="1"/>
</dbReference>
<keyword evidence="1 3" id="KW-0540">Nuclease</keyword>
<reference evidence="3 5" key="1">
    <citation type="submission" date="2016-11" db="EMBL/GenBank/DDBJ databases">
        <title>Genome sequencing of Zhihengliuella aestuarii B18 antagonistic to Plasmodiophora brassicae.</title>
        <authorList>
            <person name="Luo Y."/>
        </authorList>
    </citation>
    <scope>NUCLEOTIDE SEQUENCE [LARGE SCALE GENOMIC DNA]</scope>
    <source>
        <strain evidence="3 5">B18</strain>
    </source>
</reference>
<dbReference type="InterPro" id="IPR036397">
    <property type="entry name" value="RNaseH_sf"/>
</dbReference>
<keyword evidence="4" id="KW-0808">Transferase</keyword>
<dbReference type="SMART" id="SM00479">
    <property type="entry name" value="EXOIII"/>
    <property type="match status" value="1"/>
</dbReference>
<dbReference type="InterPro" id="IPR036420">
    <property type="entry name" value="BRCT_dom_sf"/>
</dbReference>
<dbReference type="Gene3D" id="3.30.420.10">
    <property type="entry name" value="Ribonuclease H-like superfamily/Ribonuclease H"/>
    <property type="match status" value="1"/>
</dbReference>
<evidence type="ECO:0000313" key="6">
    <source>
        <dbReference type="Proteomes" id="UP000580797"/>
    </source>
</evidence>
<dbReference type="STRING" id="556325.BHE16_01340"/>
<protein>
    <submittedName>
        <fullName evidence="4">DNA polymerase-3 subunit epsilon</fullName>
        <ecNumber evidence="4">2.7.7.7</ecNumber>
    </submittedName>
    <submittedName>
        <fullName evidence="3">Exonuclease</fullName>
    </submittedName>
</protein>
<dbReference type="FunFam" id="3.30.420.10:FF:000045">
    <property type="entry name" value="3'-5' exonuclease DinG"/>
    <property type="match status" value="1"/>
</dbReference>
<evidence type="ECO:0000259" key="2">
    <source>
        <dbReference type="SMART" id="SM00479"/>
    </source>
</evidence>
<dbReference type="GO" id="GO:0005829">
    <property type="term" value="C:cytosol"/>
    <property type="evidence" value="ECO:0007669"/>
    <property type="project" value="TreeGrafter"/>
</dbReference>
<evidence type="ECO:0000313" key="3">
    <source>
        <dbReference type="EMBL" id="APF39885.1"/>
    </source>
</evidence>
<dbReference type="EC" id="2.7.7.7" evidence="4"/>
<dbReference type="InterPro" id="IPR012337">
    <property type="entry name" value="RNaseH-like_sf"/>
</dbReference>
<keyword evidence="5" id="KW-1185">Reference proteome</keyword>
<evidence type="ECO:0000313" key="5">
    <source>
        <dbReference type="Proteomes" id="UP000183530"/>
    </source>
</evidence>